<dbReference type="EMBL" id="JAULUE010002053">
    <property type="protein sequence ID" value="KAK5897293.1"/>
    <property type="molecule type" value="Genomic_DNA"/>
</dbReference>
<dbReference type="AlphaFoldDB" id="A0AAN8H029"/>
<comment type="caution">
    <text evidence="1">The sequence shown here is derived from an EMBL/GenBank/DDBJ whole genome shotgun (WGS) entry which is preliminary data.</text>
</comment>
<reference evidence="1 2" key="1">
    <citation type="journal article" date="2023" name="Mol. Biol. Evol.">
        <title>Genomics of Secondarily Temperate Adaptation in the Only Non-Antarctic Icefish.</title>
        <authorList>
            <person name="Rivera-Colon A.G."/>
            <person name="Rayamajhi N."/>
            <person name="Minhas B.F."/>
            <person name="Madrigal G."/>
            <person name="Bilyk K.T."/>
            <person name="Yoon V."/>
            <person name="Hune M."/>
            <person name="Gregory S."/>
            <person name="Cheng C.H.C."/>
            <person name="Catchen J.M."/>
        </authorList>
    </citation>
    <scope>NUCLEOTIDE SEQUENCE [LARGE SCALE GENOMIC DNA]</scope>
    <source>
        <strain evidence="1">JC2023a</strain>
    </source>
</reference>
<keyword evidence="2" id="KW-1185">Reference proteome</keyword>
<evidence type="ECO:0000313" key="1">
    <source>
        <dbReference type="EMBL" id="KAK5897293.1"/>
    </source>
</evidence>
<proteinExistence type="predicted"/>
<gene>
    <name evidence="1" type="ORF">CesoFtcFv8_010367</name>
</gene>
<protein>
    <submittedName>
        <fullName evidence="1">Uncharacterized protein</fullName>
    </submittedName>
</protein>
<dbReference type="Proteomes" id="UP001335648">
    <property type="component" value="Unassembled WGS sequence"/>
</dbReference>
<evidence type="ECO:0000313" key="2">
    <source>
        <dbReference type="Proteomes" id="UP001335648"/>
    </source>
</evidence>
<accession>A0AAN8H029</accession>
<organism evidence="1 2">
    <name type="scientific">Champsocephalus esox</name>
    <name type="common">pike icefish</name>
    <dbReference type="NCBI Taxonomy" id="159716"/>
    <lineage>
        <taxon>Eukaryota</taxon>
        <taxon>Metazoa</taxon>
        <taxon>Chordata</taxon>
        <taxon>Craniata</taxon>
        <taxon>Vertebrata</taxon>
        <taxon>Euteleostomi</taxon>
        <taxon>Actinopterygii</taxon>
        <taxon>Neopterygii</taxon>
        <taxon>Teleostei</taxon>
        <taxon>Neoteleostei</taxon>
        <taxon>Acanthomorphata</taxon>
        <taxon>Eupercaria</taxon>
        <taxon>Perciformes</taxon>
        <taxon>Notothenioidei</taxon>
        <taxon>Channichthyidae</taxon>
        <taxon>Champsocephalus</taxon>
    </lineage>
</organism>
<name>A0AAN8H029_9TELE</name>
<sequence>MICHYSSAVWRSGGLVQDPGPLMTPAAVPINVMATSQAEKGVSYFCSAGPLRLSTEAATAECSLMSRS</sequence>